<keyword evidence="7" id="KW-1185">Reference proteome</keyword>
<evidence type="ECO:0000259" key="5">
    <source>
        <dbReference type="SMART" id="SM00849"/>
    </source>
</evidence>
<dbReference type="CDD" id="cd06262">
    <property type="entry name" value="metallo-hydrolase-like_MBL-fold"/>
    <property type="match status" value="1"/>
</dbReference>
<dbReference type="HOGENOM" id="CLU_030571_5_4_0"/>
<proteinExistence type="predicted"/>
<keyword evidence="4" id="KW-0862">Zinc</keyword>
<dbReference type="EMBL" id="AP009510">
    <property type="protein sequence ID" value="BAG14142.1"/>
    <property type="molecule type" value="Genomic_DNA"/>
</dbReference>
<dbReference type="GO" id="GO:0016787">
    <property type="term" value="F:hydrolase activity"/>
    <property type="evidence" value="ECO:0007669"/>
    <property type="project" value="UniProtKB-KW"/>
</dbReference>
<keyword evidence="3 6" id="KW-0378">Hydrolase</keyword>
<accession>A0A1C9ZSV0</accession>
<dbReference type="SMART" id="SM00849">
    <property type="entry name" value="Lactamase_B"/>
    <property type="match status" value="1"/>
</dbReference>
<dbReference type="Gene3D" id="3.60.15.10">
    <property type="entry name" value="Ribonuclease Z/Hydroxyacylglutathione hydrolase-like"/>
    <property type="match status" value="1"/>
</dbReference>
<evidence type="ECO:0000256" key="1">
    <source>
        <dbReference type="ARBA" id="ARBA00001947"/>
    </source>
</evidence>
<dbReference type="SUPFAM" id="SSF56281">
    <property type="entry name" value="Metallo-hydrolase/oxidoreductase"/>
    <property type="match status" value="1"/>
</dbReference>
<accession>B1GYP9</accession>
<protein>
    <submittedName>
        <fullName evidence="6">Hydroxyacylglutathione hydrolase</fullName>
    </submittedName>
</protein>
<evidence type="ECO:0000313" key="7">
    <source>
        <dbReference type="Proteomes" id="UP000001691"/>
    </source>
</evidence>
<reference evidence="7" key="1">
    <citation type="journal article" date="2008" name="Proc. Natl. Acad. Sci. U.S.A.">
        <title>Complete genome of the uncultured termite group 1 bacteria in a single host protist cell.</title>
        <authorList>
            <person name="Hongoh Y."/>
            <person name="Sharma V.K."/>
            <person name="Prakash T."/>
            <person name="Noda S."/>
            <person name="Taylor T.D."/>
            <person name="Kudo T."/>
            <person name="Sakaki Y."/>
            <person name="Toyoda A."/>
            <person name="Hattori M."/>
            <person name="Ohkuma M."/>
        </authorList>
    </citation>
    <scope>NUCLEOTIDE SEQUENCE [LARGE SCALE GENOMIC DNA]</scope>
    <source>
        <strain evidence="7">Rs-D17 genomovar Ri2008</strain>
    </source>
</reference>
<dbReference type="RefSeq" id="WP_015423666.1">
    <property type="nucleotide sequence ID" value="NC_020419.1"/>
</dbReference>
<dbReference type="STRING" id="471821.TGRD_659"/>
<dbReference type="Pfam" id="PF00753">
    <property type="entry name" value="Lactamase_B"/>
    <property type="match status" value="1"/>
</dbReference>
<gene>
    <name evidence="6" type="ordered locus">TGRD_649</name>
</gene>
<comment type="cofactor">
    <cofactor evidence="1">
        <name>Zn(2+)</name>
        <dbReference type="ChEBI" id="CHEBI:29105"/>
    </cofactor>
</comment>
<name>B1GYP9_ENDTX</name>
<evidence type="ECO:0000313" key="6">
    <source>
        <dbReference type="EMBL" id="BAG14142.1"/>
    </source>
</evidence>
<dbReference type="GO" id="GO:0046872">
    <property type="term" value="F:metal ion binding"/>
    <property type="evidence" value="ECO:0007669"/>
    <property type="project" value="UniProtKB-KW"/>
</dbReference>
<dbReference type="OrthoDB" id="9802248at2"/>
<dbReference type="PANTHER" id="PTHR46233">
    <property type="entry name" value="HYDROXYACYLGLUTATHIONE HYDROLASE GLOC"/>
    <property type="match status" value="1"/>
</dbReference>
<dbReference type="PATRIC" id="fig|471821.5.peg.1121"/>
<dbReference type="Proteomes" id="UP000001691">
    <property type="component" value="Chromosome"/>
</dbReference>
<dbReference type="KEGG" id="rsd:TGRD_649"/>
<organism evidence="6 7">
    <name type="scientific">Endomicrobium trichonymphae</name>
    <dbReference type="NCBI Taxonomy" id="1408204"/>
    <lineage>
        <taxon>Bacteria</taxon>
        <taxon>Pseudomonadati</taxon>
        <taxon>Elusimicrobiota</taxon>
        <taxon>Endomicrobiia</taxon>
        <taxon>Endomicrobiales</taxon>
        <taxon>Endomicrobiaceae</taxon>
        <taxon>Candidatus Endomicrobiellum</taxon>
    </lineage>
</organism>
<evidence type="ECO:0000256" key="2">
    <source>
        <dbReference type="ARBA" id="ARBA00022723"/>
    </source>
</evidence>
<dbReference type="InterPro" id="IPR036866">
    <property type="entry name" value="RibonucZ/Hydroxyglut_hydro"/>
</dbReference>
<feature type="domain" description="Metallo-beta-lactamase" evidence="5">
    <location>
        <begin position="13"/>
        <end position="190"/>
    </location>
</feature>
<dbReference type="PANTHER" id="PTHR46233:SF3">
    <property type="entry name" value="HYDROXYACYLGLUTATHIONE HYDROLASE GLOC"/>
    <property type="match status" value="1"/>
</dbReference>
<dbReference type="InterPro" id="IPR051453">
    <property type="entry name" value="MBL_Glyoxalase_II"/>
</dbReference>
<sequence>MIKVKKIISGGLEENCYAVYDSESLRAAIIDPGEDGKKVIFEIEKDKLKPELLINTHGHYDHVLSDDQIRFEFKIPLAIHKYEAQMLVGDYYGNDSGSIGFTVNVREPEVLLEDNQEVKLSFTTFKVMHTPGHTKGCICLLFDGFLITGDTLFAGTIGRTDFDGGSYEEILNSLSKIKKLNPSLVIYPGHGSNTTLANEIRHNPYLK</sequence>
<keyword evidence="2" id="KW-0479">Metal-binding</keyword>
<dbReference type="KEGG" id="eti:RSTT_620"/>
<evidence type="ECO:0000256" key="4">
    <source>
        <dbReference type="ARBA" id="ARBA00022833"/>
    </source>
</evidence>
<dbReference type="AlphaFoldDB" id="B1GYP9"/>
<dbReference type="InterPro" id="IPR001279">
    <property type="entry name" value="Metallo-B-lactamas"/>
</dbReference>
<evidence type="ECO:0000256" key="3">
    <source>
        <dbReference type="ARBA" id="ARBA00022801"/>
    </source>
</evidence>